<comment type="similarity">
    <text evidence="1">Belongs to the PriB family.</text>
</comment>
<dbReference type="GO" id="GO:1990077">
    <property type="term" value="C:primosome complex"/>
    <property type="evidence" value="ECO:0007669"/>
    <property type="project" value="UniProtKB-UniRule"/>
</dbReference>
<keyword evidence="1" id="KW-0238">DNA-binding</keyword>
<reference evidence="3" key="2">
    <citation type="journal article" date="2012" name="Genes Cells">
        <title>Crystal structure and DNA-binding mode of Klebsiella pneumoniae primosomal PriB protein.</title>
        <authorList>
            <person name="Huang Y.H."/>
            <person name="Lo Y.H."/>
            <person name="Huang W."/>
            <person name="Huang C.Y."/>
        </authorList>
    </citation>
    <scope>NUCLEOTIDE SEQUENCE</scope>
</reference>
<gene>
    <name evidence="1 3" type="primary">priB</name>
</gene>
<dbReference type="GO" id="GO:0006269">
    <property type="term" value="P:DNA replication, synthesis of primer"/>
    <property type="evidence" value="ECO:0007669"/>
    <property type="project" value="UniProtKB-KW"/>
</dbReference>
<dbReference type="OrthoDB" id="5296916at2"/>
<dbReference type="NCBIfam" id="TIGR04418">
    <property type="entry name" value="PriB_gamma"/>
    <property type="match status" value="1"/>
</dbReference>
<dbReference type="SUPFAM" id="SSF50249">
    <property type="entry name" value="Nucleic acid-binding proteins"/>
    <property type="match status" value="1"/>
</dbReference>
<comment type="subunit">
    <text evidence="1">Homodimer. Interacts with PriA and DnaT. Component of the replication restart primosome. Primosome assembly occurs via a 'hand-off' mechanism. PriA binds to replication forks, subsequently PriB then DnaT bind; DnaT then displaces ssDNA to generate the helicase loading substrate.</text>
</comment>
<reference evidence="3" key="1">
    <citation type="journal article" date="2007" name="Mol. Cell">
        <title>A hand-off mechanism for primosome assembly in replication restart.</title>
        <authorList>
            <person name="Lopper M."/>
            <person name="Boonsombat R."/>
            <person name="Sandler S.J."/>
            <person name="Keck J.L."/>
        </authorList>
    </citation>
    <scope>NUCLEOTIDE SEQUENCE</scope>
</reference>
<dbReference type="Pfam" id="PF22657">
    <property type="entry name" value="SSB_1"/>
    <property type="match status" value="1"/>
</dbReference>
<dbReference type="Proteomes" id="UP000675920">
    <property type="component" value="Unplaced"/>
</dbReference>
<accession>A0A8B6X7A0</accession>
<evidence type="ECO:0000313" key="2">
    <source>
        <dbReference type="Proteomes" id="UP000675920"/>
    </source>
</evidence>
<keyword evidence="1" id="KW-0639">Primosome</keyword>
<dbReference type="Gene3D" id="2.40.50.140">
    <property type="entry name" value="Nucleic acid-binding proteins"/>
    <property type="match status" value="1"/>
</dbReference>
<evidence type="ECO:0000256" key="1">
    <source>
        <dbReference type="HAMAP-Rule" id="MF_00720"/>
    </source>
</evidence>
<dbReference type="AlphaFoldDB" id="A0A8B6X7A0"/>
<dbReference type="GO" id="GO:0003697">
    <property type="term" value="F:single-stranded DNA binding"/>
    <property type="evidence" value="ECO:0007669"/>
    <property type="project" value="UniProtKB-UniRule"/>
</dbReference>
<dbReference type="InterPro" id="IPR023646">
    <property type="entry name" value="Prisomal_replication_PriB"/>
</dbReference>
<keyword evidence="2" id="KW-1185">Reference proteome</keyword>
<reference evidence="3" key="3">
    <citation type="submission" date="2025-08" db="UniProtKB">
        <authorList>
            <consortium name="RefSeq"/>
        </authorList>
    </citation>
    <scope>IDENTIFICATION</scope>
</reference>
<dbReference type="HAMAP" id="MF_00720">
    <property type="entry name" value="PriB"/>
    <property type="match status" value="1"/>
</dbReference>
<proteinExistence type="inferred from homology"/>
<evidence type="ECO:0000313" key="3">
    <source>
        <dbReference type="RefSeq" id="WP_034411021.1"/>
    </source>
</evidence>
<name>A0A8B6X7A0_9BURK</name>
<keyword evidence="1" id="KW-0235">DNA replication</keyword>
<sequence>MTRESTATAQAPSNTVVLAAQIVERGQVRYTPAGVPVLELRLGHASQCIEAGAPRQVAFEAAAVALGPMALRADAAPAGCTLRFEGFLAQKSLKSKTLVIHITNISAPVADT</sequence>
<protein>
    <recommendedName>
        <fullName evidence="1">Replication restart protein PriB</fullName>
    </recommendedName>
</protein>
<dbReference type="RefSeq" id="WP_034411021.1">
    <property type="nucleotide sequence ID" value="NZ_AXWS01000008.1"/>
</dbReference>
<comment type="function">
    <text evidence="1">Involved in the restart of stalled replication forks, which reloads the replicative helicase on sites other than the origin of replication; the PriA-PriB pathway is the major replication restart pathway. During primosome assembly it facilitates complex formation between PriA and DnaT on DNA; stabilizes PriA on DNA. Stimulates the DNA unwinding activity of PriA helicase.</text>
</comment>
<dbReference type="PIRSF" id="PIRSF003135">
    <property type="entry name" value="Primosomal_n"/>
    <property type="match status" value="1"/>
</dbReference>
<organism evidence="2 3">
    <name type="scientific">Derxia gummosa DSM 723</name>
    <dbReference type="NCBI Taxonomy" id="1121388"/>
    <lineage>
        <taxon>Bacteria</taxon>
        <taxon>Pseudomonadati</taxon>
        <taxon>Pseudomonadota</taxon>
        <taxon>Betaproteobacteria</taxon>
        <taxon>Burkholderiales</taxon>
        <taxon>Alcaligenaceae</taxon>
        <taxon>Derxia</taxon>
    </lineage>
</organism>
<dbReference type="InterPro" id="IPR012340">
    <property type="entry name" value="NA-bd_OB-fold"/>
</dbReference>